<organism evidence="1 2">
    <name type="scientific">Cetraspora pellucida</name>
    <dbReference type="NCBI Taxonomy" id="1433469"/>
    <lineage>
        <taxon>Eukaryota</taxon>
        <taxon>Fungi</taxon>
        <taxon>Fungi incertae sedis</taxon>
        <taxon>Mucoromycota</taxon>
        <taxon>Glomeromycotina</taxon>
        <taxon>Glomeromycetes</taxon>
        <taxon>Diversisporales</taxon>
        <taxon>Gigasporaceae</taxon>
        <taxon>Cetraspora</taxon>
    </lineage>
</organism>
<dbReference type="Proteomes" id="UP000789366">
    <property type="component" value="Unassembled WGS sequence"/>
</dbReference>
<dbReference type="EMBL" id="CAJVPW010036114">
    <property type="protein sequence ID" value="CAG8737050.1"/>
    <property type="molecule type" value="Genomic_DNA"/>
</dbReference>
<accession>A0ACA9QAE2</accession>
<gene>
    <name evidence="1" type="ORF">SPELUC_LOCUS13522</name>
</gene>
<keyword evidence="2" id="KW-1185">Reference proteome</keyword>
<protein>
    <submittedName>
        <fullName evidence="1">226_t:CDS:1</fullName>
    </submittedName>
</protein>
<feature type="non-terminal residue" evidence="1">
    <location>
        <position position="1"/>
    </location>
</feature>
<comment type="caution">
    <text evidence="1">The sequence shown here is derived from an EMBL/GenBank/DDBJ whole genome shotgun (WGS) entry which is preliminary data.</text>
</comment>
<evidence type="ECO:0000313" key="2">
    <source>
        <dbReference type="Proteomes" id="UP000789366"/>
    </source>
</evidence>
<name>A0ACA9QAE2_9GLOM</name>
<evidence type="ECO:0000313" key="1">
    <source>
        <dbReference type="EMBL" id="CAG8737050.1"/>
    </source>
</evidence>
<reference evidence="1" key="1">
    <citation type="submission" date="2021-06" db="EMBL/GenBank/DDBJ databases">
        <authorList>
            <person name="Kallberg Y."/>
            <person name="Tangrot J."/>
            <person name="Rosling A."/>
        </authorList>
    </citation>
    <scope>NUCLEOTIDE SEQUENCE</scope>
    <source>
        <strain evidence="1">28 12/20/2015</strain>
    </source>
</reference>
<feature type="non-terminal residue" evidence="1">
    <location>
        <position position="248"/>
    </location>
</feature>
<proteinExistence type="predicted"/>
<sequence>MKYPVVQKYLKHALGVDVTGWALCYTHRSFNSGIQSTQCVETYNSLIKRSIKTSTMLYDLDIKIQLQLDKEEQFEQKEQLNQNLTVGLSNVHRQIMESLLYHVQKIEDWENLINDLDDADFYKLYNSDHEDMINPTNDISFAEDEYESVISNLDSLIKYIDWSTIQEYNETIYDPQEEVVITIIDSSYPNIFRDRQTESISPSKIYQGLGYAKKAVGLALKTGRENELNKLLRDWINETERKTSYNLN</sequence>